<evidence type="ECO:0000259" key="12">
    <source>
        <dbReference type="Pfam" id="PF02875"/>
    </source>
</evidence>
<evidence type="ECO:0000256" key="8">
    <source>
        <dbReference type="ARBA" id="ARBA00022842"/>
    </source>
</evidence>
<evidence type="ECO:0000259" key="13">
    <source>
        <dbReference type="Pfam" id="PF08245"/>
    </source>
</evidence>
<dbReference type="FunFam" id="3.40.1190.10:FF:000011">
    <property type="entry name" value="Folylpolyglutamate synthase/dihydrofolate synthase"/>
    <property type="match status" value="1"/>
</dbReference>
<dbReference type="InterPro" id="IPR004101">
    <property type="entry name" value="Mur_ligase_C"/>
</dbReference>
<dbReference type="Pfam" id="PF02875">
    <property type="entry name" value="Mur_ligase_C"/>
    <property type="match status" value="1"/>
</dbReference>
<dbReference type="InterPro" id="IPR036565">
    <property type="entry name" value="Mur-like_cat_sf"/>
</dbReference>
<feature type="domain" description="Mur ligase central" evidence="13">
    <location>
        <begin position="44"/>
        <end position="266"/>
    </location>
</feature>
<evidence type="ECO:0000256" key="3">
    <source>
        <dbReference type="ARBA" id="ARBA00013025"/>
    </source>
</evidence>
<keyword evidence="4 11" id="KW-0436">Ligase</keyword>
<dbReference type="InterPro" id="IPR036615">
    <property type="entry name" value="Mur_ligase_C_dom_sf"/>
</dbReference>
<dbReference type="Gene3D" id="3.90.190.20">
    <property type="entry name" value="Mur ligase, C-terminal domain"/>
    <property type="match status" value="1"/>
</dbReference>
<keyword evidence="15" id="KW-1185">Reference proteome</keyword>
<dbReference type="PROSITE" id="PS01011">
    <property type="entry name" value="FOLYLPOLYGLU_SYNT_1"/>
    <property type="match status" value="1"/>
</dbReference>
<reference evidence="15" key="1">
    <citation type="submission" date="2015-07" db="EMBL/GenBank/DDBJ databases">
        <title>Near-Complete Genome Sequence of the Cellulolytic Bacterium Bacteroides (Pseudobacteroides) cellulosolvens ATCC 35603.</title>
        <authorList>
            <person name="Dassa B."/>
            <person name="Utturkar S.M."/>
            <person name="Klingeman D.M."/>
            <person name="Hurt R.A."/>
            <person name="Keller M."/>
            <person name="Xu J."/>
            <person name="Reddy Y.H.K."/>
            <person name="Borovok I."/>
            <person name="Grinberg I.R."/>
            <person name="Lamed R."/>
            <person name="Zhivin O."/>
            <person name="Bayer E.A."/>
            <person name="Brown S.D."/>
        </authorList>
    </citation>
    <scope>NUCLEOTIDE SEQUENCE [LARGE SCALE GENOMIC DNA]</scope>
    <source>
        <strain evidence="15">DSM 2933</strain>
    </source>
</reference>
<dbReference type="GO" id="GO:0005737">
    <property type="term" value="C:cytoplasm"/>
    <property type="evidence" value="ECO:0007669"/>
    <property type="project" value="TreeGrafter"/>
</dbReference>
<protein>
    <recommendedName>
        <fullName evidence="3">tetrahydrofolate synthase</fullName>
        <ecNumber evidence="3">6.3.2.17</ecNumber>
    </recommendedName>
    <alternativeName>
        <fullName evidence="9">Tetrahydrofolylpolyglutamate synthase</fullName>
    </alternativeName>
</protein>
<dbReference type="SUPFAM" id="SSF53623">
    <property type="entry name" value="MurD-like peptide ligases, catalytic domain"/>
    <property type="match status" value="1"/>
</dbReference>
<evidence type="ECO:0000256" key="11">
    <source>
        <dbReference type="PIRNR" id="PIRNR001563"/>
    </source>
</evidence>
<keyword evidence="7 11" id="KW-0067">ATP-binding</keyword>
<dbReference type="GO" id="GO:0008841">
    <property type="term" value="F:dihydrofolate synthase activity"/>
    <property type="evidence" value="ECO:0007669"/>
    <property type="project" value="TreeGrafter"/>
</dbReference>
<dbReference type="EC" id="6.3.2.17" evidence="3"/>
<feature type="domain" description="Mur ligase C-terminal" evidence="12">
    <location>
        <begin position="294"/>
        <end position="413"/>
    </location>
</feature>
<comment type="caution">
    <text evidence="14">The sequence shown here is derived from an EMBL/GenBank/DDBJ whole genome shotgun (WGS) entry which is preliminary data.</text>
</comment>
<sequence length="426" mass="47612">MNYAEALDYIHGTLKFGVKLGLENITALLSLMGDPHKSLKFIHVAGTNGKGSTVAFISSILMESGYKTGIYTSPYLERFTERIKIGIEEISDTDVARITYFVKEKVDELIRNGGNHPTEFEIVTAVAFQYFFENNCDVVVLEVGLGGRFDSTNVIDCPLAAVITTISYDHMNILGDTLEKIAYEKAGIIKENTDVVLYPQSDEALKVFEEVCNDKNSRLNKILVSDFDILESSIWGSTFFHKKYGRFEIHIPGEHQAVNAVTALEAVNILKEKGFDRICETAVDRGLKKAVWPGRLEVVCKDPVFLIDGAHNREGALTLAKNLKEYFPGKRIIIIVGVLKDKDYKAIIEPLVPIASEFIAVKPQSNRGMEAQELAIILRSYCNEVSVSDRIEDAIRYSMKKVSKSGIICAYGSLYYIGEVRKFFNV</sequence>
<evidence type="ECO:0000256" key="7">
    <source>
        <dbReference type="ARBA" id="ARBA00022840"/>
    </source>
</evidence>
<dbReference type="PATRIC" id="fig|398512.5.peg.3687"/>
<evidence type="ECO:0000256" key="2">
    <source>
        <dbReference type="ARBA" id="ARBA00008276"/>
    </source>
</evidence>
<comment type="similarity">
    <text evidence="2 11">Belongs to the folylpolyglutamate synthase family.</text>
</comment>
<dbReference type="InterPro" id="IPR018109">
    <property type="entry name" value="Folylpolyglutamate_synth_CS"/>
</dbReference>
<dbReference type="PANTHER" id="PTHR11136">
    <property type="entry name" value="FOLYLPOLYGLUTAMATE SYNTHASE-RELATED"/>
    <property type="match status" value="1"/>
</dbReference>
<keyword evidence="6 11" id="KW-0547">Nucleotide-binding</keyword>
<dbReference type="EMBL" id="LGTC01000001">
    <property type="protein sequence ID" value="KNY28246.1"/>
    <property type="molecule type" value="Genomic_DNA"/>
</dbReference>
<evidence type="ECO:0000256" key="10">
    <source>
        <dbReference type="ARBA" id="ARBA00047493"/>
    </source>
</evidence>
<comment type="cofactor">
    <cofactor evidence="1">
        <name>Mg(2+)</name>
        <dbReference type="ChEBI" id="CHEBI:18420"/>
    </cofactor>
</comment>
<evidence type="ECO:0000256" key="4">
    <source>
        <dbReference type="ARBA" id="ARBA00022598"/>
    </source>
</evidence>
<dbReference type="RefSeq" id="WP_036944624.1">
    <property type="nucleotide sequence ID" value="NZ_JQKC01000033.1"/>
</dbReference>
<evidence type="ECO:0000313" key="15">
    <source>
        <dbReference type="Proteomes" id="UP000036923"/>
    </source>
</evidence>
<dbReference type="PROSITE" id="PS01012">
    <property type="entry name" value="FOLYLPOLYGLU_SYNT_2"/>
    <property type="match status" value="1"/>
</dbReference>
<dbReference type="NCBIfam" id="TIGR01499">
    <property type="entry name" value="folC"/>
    <property type="match status" value="1"/>
</dbReference>
<dbReference type="Pfam" id="PF08245">
    <property type="entry name" value="Mur_ligase_M"/>
    <property type="match status" value="1"/>
</dbReference>
<dbReference type="PIRSF" id="PIRSF001563">
    <property type="entry name" value="Folylpolyglu_synth"/>
    <property type="match status" value="1"/>
</dbReference>
<dbReference type="eggNOG" id="COG0285">
    <property type="taxonomic scope" value="Bacteria"/>
</dbReference>
<evidence type="ECO:0000256" key="9">
    <source>
        <dbReference type="ARBA" id="ARBA00030592"/>
    </source>
</evidence>
<evidence type="ECO:0000256" key="1">
    <source>
        <dbReference type="ARBA" id="ARBA00001946"/>
    </source>
</evidence>
<evidence type="ECO:0000256" key="5">
    <source>
        <dbReference type="ARBA" id="ARBA00022723"/>
    </source>
</evidence>
<keyword evidence="5" id="KW-0479">Metal-binding</keyword>
<dbReference type="AlphaFoldDB" id="A0A0L6JQY7"/>
<dbReference type="PANTHER" id="PTHR11136:SF0">
    <property type="entry name" value="DIHYDROFOLATE SYNTHETASE-RELATED"/>
    <property type="match status" value="1"/>
</dbReference>
<name>A0A0L6JQY7_9FIRM</name>
<evidence type="ECO:0000313" key="14">
    <source>
        <dbReference type="EMBL" id="KNY28246.1"/>
    </source>
</evidence>
<dbReference type="GO" id="GO:0004326">
    <property type="term" value="F:tetrahydrofolylpolyglutamate synthase activity"/>
    <property type="evidence" value="ECO:0007669"/>
    <property type="project" value="UniProtKB-EC"/>
</dbReference>
<dbReference type="GO" id="GO:0046872">
    <property type="term" value="F:metal ion binding"/>
    <property type="evidence" value="ECO:0007669"/>
    <property type="project" value="UniProtKB-KW"/>
</dbReference>
<keyword evidence="8" id="KW-0460">Magnesium</keyword>
<comment type="catalytic activity">
    <reaction evidence="10">
        <text>(6S)-5,6,7,8-tetrahydrofolyl-(gamma-L-Glu)(n) + L-glutamate + ATP = (6S)-5,6,7,8-tetrahydrofolyl-(gamma-L-Glu)(n+1) + ADP + phosphate + H(+)</text>
        <dbReference type="Rhea" id="RHEA:10580"/>
        <dbReference type="Rhea" id="RHEA-COMP:14738"/>
        <dbReference type="Rhea" id="RHEA-COMP:14740"/>
        <dbReference type="ChEBI" id="CHEBI:15378"/>
        <dbReference type="ChEBI" id="CHEBI:29985"/>
        <dbReference type="ChEBI" id="CHEBI:30616"/>
        <dbReference type="ChEBI" id="CHEBI:43474"/>
        <dbReference type="ChEBI" id="CHEBI:141005"/>
        <dbReference type="ChEBI" id="CHEBI:456216"/>
        <dbReference type="EC" id="6.3.2.17"/>
    </reaction>
</comment>
<dbReference type="Proteomes" id="UP000036923">
    <property type="component" value="Unassembled WGS sequence"/>
</dbReference>
<accession>A0A0L6JQY7</accession>
<evidence type="ECO:0000256" key="6">
    <source>
        <dbReference type="ARBA" id="ARBA00022741"/>
    </source>
</evidence>
<gene>
    <name evidence="14" type="ORF">Bccel_3520</name>
</gene>
<organism evidence="14 15">
    <name type="scientific">Pseudobacteroides cellulosolvens ATCC 35603 = DSM 2933</name>
    <dbReference type="NCBI Taxonomy" id="398512"/>
    <lineage>
        <taxon>Bacteria</taxon>
        <taxon>Bacillati</taxon>
        <taxon>Bacillota</taxon>
        <taxon>Clostridia</taxon>
        <taxon>Eubacteriales</taxon>
        <taxon>Oscillospiraceae</taxon>
        <taxon>Pseudobacteroides</taxon>
    </lineage>
</organism>
<dbReference type="Gene3D" id="3.40.1190.10">
    <property type="entry name" value="Mur-like, catalytic domain"/>
    <property type="match status" value="1"/>
</dbReference>
<proteinExistence type="inferred from homology"/>
<dbReference type="GO" id="GO:0005524">
    <property type="term" value="F:ATP binding"/>
    <property type="evidence" value="ECO:0007669"/>
    <property type="project" value="UniProtKB-KW"/>
</dbReference>
<dbReference type="InterPro" id="IPR013221">
    <property type="entry name" value="Mur_ligase_cen"/>
</dbReference>
<dbReference type="SUPFAM" id="SSF53244">
    <property type="entry name" value="MurD-like peptide ligases, peptide-binding domain"/>
    <property type="match status" value="1"/>
</dbReference>
<dbReference type="OrthoDB" id="9809356at2"/>
<dbReference type="STRING" id="398512.Bccel_3520"/>
<dbReference type="InterPro" id="IPR001645">
    <property type="entry name" value="Folylpolyglutamate_synth"/>
</dbReference>